<keyword evidence="1" id="KW-0175">Coiled coil</keyword>
<proteinExistence type="predicted"/>
<organism evidence="3 4">
    <name type="scientific">Durusdinium trenchii</name>
    <dbReference type="NCBI Taxonomy" id="1381693"/>
    <lineage>
        <taxon>Eukaryota</taxon>
        <taxon>Sar</taxon>
        <taxon>Alveolata</taxon>
        <taxon>Dinophyceae</taxon>
        <taxon>Suessiales</taxon>
        <taxon>Symbiodiniaceae</taxon>
        <taxon>Durusdinium</taxon>
    </lineage>
</organism>
<feature type="compositionally biased region" description="Basic residues" evidence="2">
    <location>
        <begin position="826"/>
        <end position="843"/>
    </location>
</feature>
<dbReference type="SUPFAM" id="SSF53335">
    <property type="entry name" value="S-adenosyl-L-methionine-dependent methyltransferases"/>
    <property type="match status" value="1"/>
</dbReference>
<keyword evidence="4" id="KW-1185">Reference proteome</keyword>
<feature type="region of interest" description="Disordered" evidence="2">
    <location>
        <begin position="646"/>
        <end position="700"/>
    </location>
</feature>
<dbReference type="Proteomes" id="UP001642464">
    <property type="component" value="Unassembled WGS sequence"/>
</dbReference>
<feature type="compositionally biased region" description="Low complexity" evidence="2">
    <location>
        <begin position="2109"/>
        <end position="2134"/>
    </location>
</feature>
<name>A0ABP0HFD0_9DINO</name>
<feature type="compositionally biased region" description="Acidic residues" evidence="2">
    <location>
        <begin position="674"/>
        <end position="691"/>
    </location>
</feature>
<feature type="compositionally biased region" description="Polar residues" evidence="2">
    <location>
        <begin position="2006"/>
        <end position="2023"/>
    </location>
</feature>
<feature type="compositionally biased region" description="Low complexity" evidence="2">
    <location>
        <begin position="647"/>
        <end position="668"/>
    </location>
</feature>
<dbReference type="EMBL" id="CAXAMM010000781">
    <property type="protein sequence ID" value="CAK8988919.1"/>
    <property type="molecule type" value="Genomic_DNA"/>
</dbReference>
<evidence type="ECO:0000313" key="3">
    <source>
        <dbReference type="EMBL" id="CAK8988919.1"/>
    </source>
</evidence>
<evidence type="ECO:0000313" key="4">
    <source>
        <dbReference type="Proteomes" id="UP001642464"/>
    </source>
</evidence>
<feature type="region of interest" description="Disordered" evidence="2">
    <location>
        <begin position="797"/>
        <end position="848"/>
    </location>
</feature>
<feature type="coiled-coil region" evidence="1">
    <location>
        <begin position="1018"/>
        <end position="1056"/>
    </location>
</feature>
<evidence type="ECO:0000256" key="1">
    <source>
        <dbReference type="SAM" id="Coils"/>
    </source>
</evidence>
<feature type="region of interest" description="Disordered" evidence="2">
    <location>
        <begin position="2053"/>
        <end position="2193"/>
    </location>
</feature>
<reference evidence="3 4" key="1">
    <citation type="submission" date="2024-02" db="EMBL/GenBank/DDBJ databases">
        <authorList>
            <person name="Chen Y."/>
            <person name="Shah S."/>
            <person name="Dougan E. K."/>
            <person name="Thang M."/>
            <person name="Chan C."/>
        </authorList>
    </citation>
    <scope>NUCLEOTIDE SEQUENCE [LARGE SCALE GENOMIC DNA]</scope>
</reference>
<comment type="caution">
    <text evidence="3">The sequence shown here is derived from an EMBL/GenBank/DDBJ whole genome shotgun (WGS) entry which is preliminary data.</text>
</comment>
<evidence type="ECO:0000256" key="2">
    <source>
        <dbReference type="SAM" id="MobiDB-lite"/>
    </source>
</evidence>
<dbReference type="InterPro" id="IPR029063">
    <property type="entry name" value="SAM-dependent_MTases_sf"/>
</dbReference>
<feature type="compositionally biased region" description="Low complexity" evidence="2">
    <location>
        <begin position="2025"/>
        <end position="2041"/>
    </location>
</feature>
<sequence length="2215" mass="242316">MSVANALATIKGVVNQLNPAKKAKATAEHARKKVFQLEELLETLLVSRLLRDSATLPESLIRSCSIILGPESAEVLKQQIVQGERQIASAPTLSRARLKLDVMIMRIRASQWKDGGPKFVYLSTDASLQRGQDYQMSLEDMISQSQAAAFFSEDFDASVFSSMHHLVSTTLPCTLIGSGNSSLSGKYEAVCDSIKLDIGLDNMQKYGLSVLSFVSDYGVEAKFLEVPTVNTGEMARRAVENSQGQAGLVCGLGPGMSEPVDRTHTFEAFELRDARVATLAGSELVTVTAAMESSENQRKLASDWGIAMDVILATLKVKTSCWQSLPWLLCGIAAEDAEEGRKIARLCIQKYEATDPTPIRLYGRCHRMSQRFLDPTFKGDCEDDVPLRPYLDQFVAGVERKDLQPLAQFLGRALKHAELTQLLYSTTFKFSRGISSPGSFYSLPASIFNTIPGTEITEALQAGIEMPASQTSLAIVPTAEPRKPGCAESLSMEGESGGLMKELNDMAQVSLIQKMLDCKAVAGSAVTFVSVGLTEEEQEAMSALHNKQWVKICEEEEDAAGSQELDLGSSFQLTSKPLQSVQVQMVVSQPYPVFARRLSMIAPRKSAAFYKGLLVKKGGASSASDLGLLMVDDKEDEFLARAIEQHGFGSRSRSTDTGTNTGTGSPGHEIQEHGEEEEFEDDPEIDPEIESDLGAPAADHGWRTAMPAASDELLEVPELNRKIAASDQIHLMKRHIQCDDHSHDDVSDTISLGSIWASGSEAEDGTAPGASVPPPMESGGVLVRLAWLLRYFADGEDEGDDGESCDKEVDYKKRPKRARSSAAKTKAAKKPSTKKSVKGKGKVNKSVTGSVGRNPGVGLFLQDLTFAKSSTGFGWSGRGRDYMSGLPDGGRQIKAPTPACEADLFQHHFHAVDVIYNAFGEDGLLRLRDHVSNMKIFSLFSGLGGAELMAQSLYIAVARKCQELNWAPPSRPECLVCCEVDSTCQKILMNHRHPARHLIPNMLEFLTPASITRCRSLCKSAVAERQKREAKMDKLKHKLKQKNTDEKKKIKKELDKLAEYVKTLGTDLLLSLVNAISVPGGLKEMVQTQKANTKVNLADLESEKSLIMVCGSVCKDFSYMGKQKGFTGEWVTLCALMLALAKRVKPMCLFHECTKLFPFEVLQMALAGYTDHHVLSDPSTMGVPVRRCRSYDAVIKHGYEFTGNLQEQMSFFHTQCKLDASVWLQAPPDEIMEYKRHLAEIAMLSAATSSWRELLPVSVMPCLLASGNHMRFGFDRWMLEGHDDDGHDDSLESVASDDAPLVLEQPVSSPPGSGGAVVSFREIVERALQADESDGKLPEELCLNCEATIPLDLVNKHKLKALAAWMRDLSGANGVQSFKQKVLDRRTGTMVEKDHVWVEKAPVREKFEESRETREVSKIKKTMNPTVQQLQEATLKVNAFVNHNMAESEFLRTCAVTAVSEDSICGHRAELTENIKPATKDTILGDSRAGDEAGMMKCMFHVQSRYTICRVLLCTDKADMIQQITAAGCDVVDNVKLGEHSDDPEVLEGALKLVLKLDDYLSDNCSSIIADRMLYLLDDPDFEDCETADQCDKRMESYKACQFTPQEACKAMQLCGSSLRRAVQDMHKMRKALTKVRKTLAAKSKLPGEPMGLGFLQKAERMLNGRTNLNKAISDSDPDVFKNFKALQGRRPMRAIKDSTELSSGDADLAQPFVLRKGRNLLKFLLKDETQRGILEVTFNKFKADVKSGSETKHFQVINEEEKEINSAIHSKVKEVLPSTWAEMDTRSALEGEEVDDTAFNQLMGVWILANKEGSVSSGLEAGGFQSLRMQVQGGRLVALADARELCHYYRENSMEKVLDNFGKMNLDNCPDAWEVPSLSFEYLKTGDLLYTPPGFMIWEKFICDTSVALRTNLFYFTAPLADAFMAAMSQVASRPMSELMVMITEHHFPASEEPSPLLFNDGLEDFVQPTIALQAESLESTAVAVASPKASATAPFDHPDRQPKQAETSPSFPPTQAASPQEGNPMPAMQNAAAAAAHPETPATQMYGSEMPAAQAHAETKETGNSDDESKAKAAMEAHPEALQATHRYTDSEMTAADAETEEESKSKAAAKGKADAGAEGSLSSPKKSAPSPEDSEMPPADAGTPKGKMPPADERSLPSPKRSAPSLPSQSGADTKMHPEAEGRSPSPKKVLAEGCLGSLLCAKTGQPVVEDT</sequence>
<dbReference type="Gene3D" id="3.40.50.150">
    <property type="entry name" value="Vaccinia Virus protein VP39"/>
    <property type="match status" value="1"/>
</dbReference>
<protein>
    <submittedName>
        <fullName evidence="3">Uncharacterized protein</fullName>
    </submittedName>
</protein>
<feature type="region of interest" description="Disordered" evidence="2">
    <location>
        <begin position="1990"/>
        <end position="2041"/>
    </location>
</feature>
<accession>A0ABP0HFD0</accession>
<gene>
    <name evidence="3" type="ORF">SCF082_LOCUS1590</name>
</gene>
<feature type="compositionally biased region" description="Basic and acidic residues" evidence="2">
    <location>
        <begin position="2059"/>
        <end position="2081"/>
    </location>
</feature>